<evidence type="ECO:0000259" key="6">
    <source>
        <dbReference type="Pfam" id="PF07992"/>
    </source>
</evidence>
<evidence type="ECO:0000313" key="8">
    <source>
        <dbReference type="Proteomes" id="UP000003656"/>
    </source>
</evidence>
<organism evidence="7 8">
    <name type="scientific">Bifidobacterium gallicum DSM 20093 = LMG 11596</name>
    <dbReference type="NCBI Taxonomy" id="561180"/>
    <lineage>
        <taxon>Bacteria</taxon>
        <taxon>Bacillati</taxon>
        <taxon>Actinomycetota</taxon>
        <taxon>Actinomycetes</taxon>
        <taxon>Bifidobacteriales</taxon>
        <taxon>Bifidobacteriaceae</taxon>
        <taxon>Bifidobacterium</taxon>
    </lineage>
</organism>
<keyword evidence="5" id="KW-0676">Redox-active center</keyword>
<evidence type="ECO:0000313" key="7">
    <source>
        <dbReference type="EMBL" id="EFA23386.1"/>
    </source>
</evidence>
<comment type="caution">
    <text evidence="7">The sequence shown here is derived from an EMBL/GenBank/DDBJ whole genome shotgun (WGS) entry which is preliminary data.</text>
</comment>
<dbReference type="Proteomes" id="UP000003656">
    <property type="component" value="Unassembled WGS sequence"/>
</dbReference>
<comment type="cofactor">
    <cofactor evidence="1">
        <name>FAD</name>
        <dbReference type="ChEBI" id="CHEBI:57692"/>
    </cofactor>
</comment>
<dbReference type="InterPro" id="IPR036188">
    <property type="entry name" value="FAD/NAD-bd_sf"/>
</dbReference>
<dbReference type="InterPro" id="IPR016156">
    <property type="entry name" value="FAD/NAD-linked_Rdtase_dimer_sf"/>
</dbReference>
<dbReference type="eggNOG" id="COG0446">
    <property type="taxonomic scope" value="Bacteria"/>
</dbReference>
<dbReference type="Gene3D" id="3.30.390.30">
    <property type="match status" value="1"/>
</dbReference>
<name>D1NUI2_9BIFI</name>
<protein>
    <submittedName>
        <fullName evidence="7">Pyridine nucleotide-disulfide oxidoreductase</fullName>
    </submittedName>
</protein>
<evidence type="ECO:0000256" key="5">
    <source>
        <dbReference type="ARBA" id="ARBA00023284"/>
    </source>
</evidence>
<dbReference type="STRING" id="561180.BIFGAL_03505"/>
<evidence type="ECO:0000256" key="4">
    <source>
        <dbReference type="ARBA" id="ARBA00023002"/>
    </source>
</evidence>
<gene>
    <name evidence="7" type="ORF">BIFGAL_03505</name>
</gene>
<reference evidence="7 8" key="1">
    <citation type="submission" date="2009-11" db="EMBL/GenBank/DDBJ databases">
        <authorList>
            <person name="Weinstock G."/>
            <person name="Sodergren E."/>
            <person name="Clifton S."/>
            <person name="Fulton L."/>
            <person name="Fulton B."/>
            <person name="Courtney L."/>
            <person name="Fronick C."/>
            <person name="Harrison M."/>
            <person name="Strong C."/>
            <person name="Farmer C."/>
            <person name="Delahaunty K."/>
            <person name="Markovic C."/>
            <person name="Hall O."/>
            <person name="Minx P."/>
            <person name="Tomlinson C."/>
            <person name="Mitreva M."/>
            <person name="Nelson J."/>
            <person name="Hou S."/>
            <person name="Wollam A."/>
            <person name="Pepin K.H."/>
            <person name="Johnson M."/>
            <person name="Bhonagiri V."/>
            <person name="Nash W.E."/>
            <person name="Warren W."/>
            <person name="Chinwalla A."/>
            <person name="Mardis E.R."/>
            <person name="Wilson R.K."/>
        </authorList>
    </citation>
    <scope>NUCLEOTIDE SEQUENCE [LARGE SCALE GENOMIC DNA]</scope>
    <source>
        <strain evidence="7 8">DSM 20093</strain>
    </source>
</reference>
<dbReference type="PANTHER" id="PTHR43429">
    <property type="entry name" value="PYRIDINE NUCLEOTIDE-DISULFIDE OXIDOREDUCTASE DOMAIN-CONTAINING"/>
    <property type="match status" value="1"/>
</dbReference>
<keyword evidence="3" id="KW-0274">FAD</keyword>
<dbReference type="SUPFAM" id="SSF51905">
    <property type="entry name" value="FAD/NAD(P)-binding domain"/>
    <property type="match status" value="1"/>
</dbReference>
<dbReference type="PRINTS" id="PR00411">
    <property type="entry name" value="PNDRDTASEI"/>
</dbReference>
<accession>D1NUI2</accession>
<feature type="domain" description="FAD/NAD(P)-binding" evidence="6">
    <location>
        <begin position="38"/>
        <end position="340"/>
    </location>
</feature>
<dbReference type="PRINTS" id="PR00368">
    <property type="entry name" value="FADPNR"/>
</dbReference>
<dbReference type="EMBL" id="ABXB03000002">
    <property type="protein sequence ID" value="EFA23386.1"/>
    <property type="molecule type" value="Genomic_DNA"/>
</dbReference>
<evidence type="ECO:0000256" key="1">
    <source>
        <dbReference type="ARBA" id="ARBA00001974"/>
    </source>
</evidence>
<dbReference type="PANTHER" id="PTHR43429:SF1">
    <property type="entry name" value="NAD(P)H SULFUR OXIDOREDUCTASE (COA-DEPENDENT)"/>
    <property type="match status" value="1"/>
</dbReference>
<evidence type="ECO:0000256" key="3">
    <source>
        <dbReference type="ARBA" id="ARBA00022827"/>
    </source>
</evidence>
<dbReference type="AlphaFoldDB" id="D1NUI2"/>
<keyword evidence="4" id="KW-0560">Oxidoreductase</keyword>
<dbReference type="InterPro" id="IPR050260">
    <property type="entry name" value="FAD-bd_OxRdtase"/>
</dbReference>
<proteinExistence type="predicted"/>
<dbReference type="Gene3D" id="3.50.50.60">
    <property type="entry name" value="FAD/NAD(P)-binding domain"/>
    <property type="match status" value="2"/>
</dbReference>
<dbReference type="GO" id="GO:0016491">
    <property type="term" value="F:oxidoreductase activity"/>
    <property type="evidence" value="ECO:0007669"/>
    <property type="project" value="UniProtKB-KW"/>
</dbReference>
<dbReference type="SUPFAM" id="SSF55424">
    <property type="entry name" value="FAD/NAD-linked reductases, dimerisation (C-terminal) domain"/>
    <property type="match status" value="1"/>
</dbReference>
<dbReference type="Pfam" id="PF07992">
    <property type="entry name" value="Pyr_redox_2"/>
    <property type="match status" value="1"/>
</dbReference>
<dbReference type="InterPro" id="IPR023753">
    <property type="entry name" value="FAD/NAD-binding_dom"/>
</dbReference>
<evidence type="ECO:0000256" key="2">
    <source>
        <dbReference type="ARBA" id="ARBA00022630"/>
    </source>
</evidence>
<sequence>MPVKNTLWGGMRGVAFTPRQAAPDHLTSLWQGGQSMTTVAVIGCTHAGTFATTSILQHHPDWQVHVFERNATLSFLSCGIALWAGGHVSDPKKMFYSSPEQLEQLGASMHMRTDVTYVDVNAKQLEYKDLETGDTQALQFDKLVVTTGSRPVIPPIEGVNGKRVLLCKTWDDAVRIKETASQGKSVVVIGAGYIGAELAEQFSTINIHTTLVDGADRVLSNNFDKLITDQVEAKYRQHGVKLALGQKITKFTETEDSVTVVTEKGEYTADYAIMAVGFRPNTDLVRDQIDTLPNGAIVTDEYMRASNPDVFAAGDSAAVFYNPTGREDYIPLATNAVRQGLLVGANIETPTRKYMGTQATSAVQLYDLSLAASGLTQGGAAVRGVDTVSTELVEDYRPAFMLSTAPVTSILTWDPKTREVKGGQFCSTVDISGAANVTSMAIQSKFTIDDLANVDFLFQPNFDQPIYFVGAVAMKACAM</sequence>
<keyword evidence="2" id="KW-0285">Flavoprotein</keyword>